<comment type="caution">
    <text evidence="3">The sequence shown here is derived from an EMBL/GenBank/DDBJ whole genome shotgun (WGS) entry which is preliminary data.</text>
</comment>
<evidence type="ECO:0000313" key="4">
    <source>
        <dbReference type="Proteomes" id="UP000050509"/>
    </source>
</evidence>
<keyword evidence="1" id="KW-1133">Transmembrane helix</keyword>
<dbReference type="AlphaFoldDB" id="A0A0P9D4B0"/>
<dbReference type="CDD" id="cd09110">
    <property type="entry name" value="PLDc_CLS_1"/>
    <property type="match status" value="1"/>
</dbReference>
<dbReference type="GO" id="GO:0030572">
    <property type="term" value="F:phosphatidyltransferase activity"/>
    <property type="evidence" value="ECO:0007669"/>
    <property type="project" value="UniProtKB-ARBA"/>
</dbReference>
<dbReference type="SUPFAM" id="SSF56024">
    <property type="entry name" value="Phospholipase D/nuclease"/>
    <property type="match status" value="1"/>
</dbReference>
<dbReference type="Proteomes" id="UP000050509">
    <property type="component" value="Unassembled WGS sequence"/>
</dbReference>
<dbReference type="InterPro" id="IPR025202">
    <property type="entry name" value="PLD-like_dom"/>
</dbReference>
<sequence length="232" mass="27311">MIPYAWRRMLFWFLGVLVAVQSLIISVLVFISEWRKRRAPPPAFPHERRQIAEVDGNDVRIYTYGQDLYNAMLSAIDNARETIYLETFIWKGDPLGETFKERLARKAAEGVQVYVIFDKFANMVVAPSFKRFPATINVLEYSTLERPWYLFDPRRYARDHRKLLIVDHEVAFIGGFNIGKLYATEWRDTHLRLRGPASLDLAHAFIDFWNNNREHRPPMPPIGERPWSPCIR</sequence>
<dbReference type="PANTHER" id="PTHR21248:SF22">
    <property type="entry name" value="PHOSPHOLIPASE D"/>
    <property type="match status" value="1"/>
</dbReference>
<dbReference type="Pfam" id="PF13091">
    <property type="entry name" value="PLDc_2"/>
    <property type="match status" value="1"/>
</dbReference>
<protein>
    <submittedName>
        <fullName evidence="3">Phospholipase</fullName>
    </submittedName>
</protein>
<feature type="transmembrane region" description="Helical" evidence="1">
    <location>
        <begin position="12"/>
        <end position="31"/>
    </location>
</feature>
<evidence type="ECO:0000259" key="2">
    <source>
        <dbReference type="PROSITE" id="PS50035"/>
    </source>
</evidence>
<name>A0A0P9D4B0_9CHLR</name>
<evidence type="ECO:0000256" key="1">
    <source>
        <dbReference type="SAM" id="Phobius"/>
    </source>
</evidence>
<feature type="non-terminal residue" evidence="3">
    <location>
        <position position="232"/>
    </location>
</feature>
<feature type="domain" description="PLD phosphodiesterase" evidence="2">
    <location>
        <begin position="155"/>
        <end position="182"/>
    </location>
</feature>
<organism evidence="3 4">
    <name type="scientific">Kouleothrix aurantiaca</name>
    <dbReference type="NCBI Taxonomy" id="186479"/>
    <lineage>
        <taxon>Bacteria</taxon>
        <taxon>Bacillati</taxon>
        <taxon>Chloroflexota</taxon>
        <taxon>Chloroflexia</taxon>
        <taxon>Chloroflexales</taxon>
        <taxon>Roseiflexineae</taxon>
        <taxon>Roseiflexaceae</taxon>
        <taxon>Kouleothrix</taxon>
    </lineage>
</organism>
<keyword evidence="1" id="KW-0472">Membrane</keyword>
<gene>
    <name evidence="3" type="ORF">SE17_29275</name>
</gene>
<reference evidence="3 4" key="1">
    <citation type="submission" date="2015-09" db="EMBL/GenBank/DDBJ databases">
        <title>Draft genome sequence of Kouleothrix aurantiaca JCM 19913.</title>
        <authorList>
            <person name="Hemp J."/>
        </authorList>
    </citation>
    <scope>NUCLEOTIDE SEQUENCE [LARGE SCALE GENOMIC DNA]</scope>
    <source>
        <strain evidence="3 4">COM-B</strain>
    </source>
</reference>
<dbReference type="InterPro" id="IPR001736">
    <property type="entry name" value="PLipase_D/transphosphatidylase"/>
</dbReference>
<dbReference type="EMBL" id="LJCR01001615">
    <property type="protein sequence ID" value="KPV50039.1"/>
    <property type="molecule type" value="Genomic_DNA"/>
</dbReference>
<evidence type="ECO:0000313" key="3">
    <source>
        <dbReference type="EMBL" id="KPV50039.1"/>
    </source>
</evidence>
<dbReference type="PROSITE" id="PS50035">
    <property type="entry name" value="PLD"/>
    <property type="match status" value="1"/>
</dbReference>
<dbReference type="PANTHER" id="PTHR21248">
    <property type="entry name" value="CARDIOLIPIN SYNTHASE"/>
    <property type="match status" value="1"/>
</dbReference>
<keyword evidence="4" id="KW-1185">Reference proteome</keyword>
<dbReference type="SMART" id="SM00155">
    <property type="entry name" value="PLDc"/>
    <property type="match status" value="1"/>
</dbReference>
<proteinExistence type="predicted"/>
<accession>A0A0P9D4B0</accession>
<dbReference type="GO" id="GO:0032049">
    <property type="term" value="P:cardiolipin biosynthetic process"/>
    <property type="evidence" value="ECO:0007669"/>
    <property type="project" value="UniProtKB-ARBA"/>
</dbReference>
<keyword evidence="1" id="KW-0812">Transmembrane</keyword>
<dbReference type="Gene3D" id="3.30.870.10">
    <property type="entry name" value="Endonuclease Chain A"/>
    <property type="match status" value="1"/>
</dbReference>